<dbReference type="EMBL" id="MHKQ01000018">
    <property type="protein sequence ID" value="OGY93714.1"/>
    <property type="molecule type" value="Genomic_DNA"/>
</dbReference>
<dbReference type="Pfam" id="PF00483">
    <property type="entry name" value="NTP_transferase"/>
    <property type="match status" value="1"/>
</dbReference>
<dbReference type="PANTHER" id="PTHR46390:SF1">
    <property type="entry name" value="MANNOSE-1-PHOSPHATE GUANYLYLTRANSFERASE"/>
    <property type="match status" value="1"/>
</dbReference>
<dbReference type="GO" id="GO:0004475">
    <property type="term" value="F:mannose-1-phosphate guanylyltransferase (GTP) activity"/>
    <property type="evidence" value="ECO:0007669"/>
    <property type="project" value="InterPro"/>
</dbReference>
<dbReference type="InterPro" id="IPR029044">
    <property type="entry name" value="Nucleotide-diphossugar_trans"/>
</dbReference>
<evidence type="ECO:0000259" key="1">
    <source>
        <dbReference type="Pfam" id="PF00483"/>
    </source>
</evidence>
<evidence type="ECO:0000313" key="4">
    <source>
        <dbReference type="Proteomes" id="UP000177626"/>
    </source>
</evidence>
<reference evidence="3 4" key="1">
    <citation type="journal article" date="2016" name="Nat. Commun.">
        <title>Thousands of microbial genomes shed light on interconnected biogeochemical processes in an aquifer system.</title>
        <authorList>
            <person name="Anantharaman K."/>
            <person name="Brown C.T."/>
            <person name="Hug L.A."/>
            <person name="Sharon I."/>
            <person name="Castelle C.J."/>
            <person name="Probst A.J."/>
            <person name="Thomas B.C."/>
            <person name="Singh A."/>
            <person name="Wilkins M.J."/>
            <person name="Karaoz U."/>
            <person name="Brodie E.L."/>
            <person name="Williams K.H."/>
            <person name="Hubbard S.S."/>
            <person name="Banfield J.F."/>
        </authorList>
    </citation>
    <scope>NUCLEOTIDE SEQUENCE [LARGE SCALE GENOMIC DNA]</scope>
</reference>
<dbReference type="SUPFAM" id="SSF159283">
    <property type="entry name" value="Guanosine diphospho-D-mannose pyrophosphorylase/mannose-6-phosphate isomerase linker domain"/>
    <property type="match status" value="1"/>
</dbReference>
<evidence type="ECO:0000259" key="2">
    <source>
        <dbReference type="Pfam" id="PF22640"/>
    </source>
</evidence>
<feature type="domain" description="Nucleotidyl transferase" evidence="1">
    <location>
        <begin position="4"/>
        <end position="277"/>
    </location>
</feature>
<proteinExistence type="predicted"/>
<gene>
    <name evidence="3" type="ORF">A2406_04070</name>
</gene>
<dbReference type="PANTHER" id="PTHR46390">
    <property type="entry name" value="MANNOSE-1-PHOSPHATE GUANYLYLTRANSFERASE"/>
    <property type="match status" value="1"/>
</dbReference>
<dbReference type="SUPFAM" id="SSF53448">
    <property type="entry name" value="Nucleotide-diphospho-sugar transferases"/>
    <property type="match status" value="1"/>
</dbReference>
<accession>A0A1G2BWZ8</accession>
<dbReference type="InterPro" id="IPR005835">
    <property type="entry name" value="NTP_transferase_dom"/>
</dbReference>
<feature type="domain" description="MannoseP isomerase/GMP-like beta-helix" evidence="2">
    <location>
        <begin position="288"/>
        <end position="337"/>
    </location>
</feature>
<dbReference type="Gene3D" id="3.90.550.10">
    <property type="entry name" value="Spore Coat Polysaccharide Biosynthesis Protein SpsA, Chain A"/>
    <property type="match status" value="1"/>
</dbReference>
<evidence type="ECO:0000313" key="3">
    <source>
        <dbReference type="EMBL" id="OGY93714.1"/>
    </source>
</evidence>
<sequence length="350" mass="39825">MLYPIILSGGIGTRLWPVSSQKNPKQFQKFFNDQTLLQNTYRRILSGFDKKNVFVVGKLEARDYIKSQIDIASGNIITEPQTKGTAMAIGLAALKISQLSPQTNVVIVNSDHFIKDEKKYIKLLKDSEKILDEKYPDKFILAGIKPTYPETGYGYIKVGKKLGNDLFLVDSFKEKPDYSTAEQYIKEGFLWNPAIFLFKAKNLLAWYDQYLPETFRALTAISKDWSPANLTNQYSKVDNISIDYGLLEKMSDMLLIKTDIDWADIGSWRSLRDILSDNKKTNISNVKNVTIDSHNNLFYASSGKLIATIGVEDMVLVETEDVIFLCPAERAQDVKNLLVDIKKQNLDKYL</sequence>
<name>A0A1G2BWZ8_9BACT</name>
<dbReference type="Proteomes" id="UP000177626">
    <property type="component" value="Unassembled WGS sequence"/>
</dbReference>
<organism evidence="3 4">
    <name type="scientific">Candidatus Komeilibacteria bacterium RIFOXYC1_FULL_37_11</name>
    <dbReference type="NCBI Taxonomy" id="1798555"/>
    <lineage>
        <taxon>Bacteria</taxon>
        <taxon>Candidatus Komeiliibacteriota</taxon>
    </lineage>
</organism>
<comment type="caution">
    <text evidence="3">The sequence shown here is derived from an EMBL/GenBank/DDBJ whole genome shotgun (WGS) entry which is preliminary data.</text>
</comment>
<dbReference type="Pfam" id="PF22640">
    <property type="entry name" value="ManC_GMP_beta-helix"/>
    <property type="match status" value="1"/>
</dbReference>
<dbReference type="InterPro" id="IPR049577">
    <property type="entry name" value="GMPP_N"/>
</dbReference>
<dbReference type="CDD" id="cd02509">
    <property type="entry name" value="GDP-M1P_Guanylyltransferase"/>
    <property type="match status" value="1"/>
</dbReference>
<protein>
    <submittedName>
        <fullName evidence="3">Uncharacterized protein</fullName>
    </submittedName>
</protein>
<dbReference type="InterPro" id="IPR054566">
    <property type="entry name" value="ManC/GMP-like_b-helix"/>
</dbReference>
<dbReference type="GO" id="GO:0009298">
    <property type="term" value="P:GDP-mannose biosynthetic process"/>
    <property type="evidence" value="ECO:0007669"/>
    <property type="project" value="TreeGrafter"/>
</dbReference>
<dbReference type="InterPro" id="IPR051161">
    <property type="entry name" value="Mannose-6P_isomerase_type2"/>
</dbReference>
<dbReference type="AlphaFoldDB" id="A0A1G2BWZ8"/>